<dbReference type="AlphaFoldDB" id="A0A1G5RS14"/>
<dbReference type="STRING" id="1120920.SAMN03080599_00129"/>
<name>A0A1G5RS14_9FIRM</name>
<dbReference type="RefSeq" id="WP_092588955.1">
    <property type="nucleotide sequence ID" value="NZ_FMWL01000001.1"/>
</dbReference>
<sequence>MIYFNTKPEVIESVIQSAPANAWVGEFSGRDSVAAIMAAFEDEACDFVLPVASFAGTEFGDTRDLLENHSRLKAAVEARYGEMKTLGDLVFYSDPYLWGIINGRHVAQLNRQFGFYSPCIGCHAYFHLIRLPFARRLGHVIISGERESHDGRVKLNQLPLVLDFLASVIEAEGVRLLQPIRTLKDGAVVENLIGWDWKEGVNHPACTFSGNYMLADGSVQYDPVQLKAYLQDYLAPIHKVVAEALGLGFEYDRQKLEAAVKALLKP</sequence>
<protein>
    <submittedName>
        <fullName evidence="1">Uncharacterized protein</fullName>
    </submittedName>
</protein>
<reference evidence="1 2" key="1">
    <citation type="submission" date="2016-10" db="EMBL/GenBank/DDBJ databases">
        <authorList>
            <person name="de Groot N.N."/>
        </authorList>
    </citation>
    <scope>NUCLEOTIDE SEQUENCE [LARGE SCALE GENOMIC DNA]</scope>
    <source>
        <strain evidence="1 2">DSM 2784</strain>
    </source>
</reference>
<organism evidence="1 2">
    <name type="scientific">Acidaminobacter hydrogenoformans DSM 2784</name>
    <dbReference type="NCBI Taxonomy" id="1120920"/>
    <lineage>
        <taxon>Bacteria</taxon>
        <taxon>Bacillati</taxon>
        <taxon>Bacillota</taxon>
        <taxon>Clostridia</taxon>
        <taxon>Peptostreptococcales</taxon>
        <taxon>Acidaminobacteraceae</taxon>
        <taxon>Acidaminobacter</taxon>
    </lineage>
</organism>
<keyword evidence="2" id="KW-1185">Reference proteome</keyword>
<evidence type="ECO:0000313" key="2">
    <source>
        <dbReference type="Proteomes" id="UP000199208"/>
    </source>
</evidence>
<dbReference type="Proteomes" id="UP000199208">
    <property type="component" value="Unassembled WGS sequence"/>
</dbReference>
<dbReference type="EMBL" id="FMWL01000001">
    <property type="protein sequence ID" value="SCZ76221.1"/>
    <property type="molecule type" value="Genomic_DNA"/>
</dbReference>
<evidence type="ECO:0000313" key="1">
    <source>
        <dbReference type="EMBL" id="SCZ76221.1"/>
    </source>
</evidence>
<accession>A0A1G5RS14</accession>
<dbReference type="OrthoDB" id="1949569at2"/>
<proteinExistence type="predicted"/>
<gene>
    <name evidence="1" type="ORF">SAMN03080599_00129</name>
</gene>